<dbReference type="InterPro" id="IPR057031">
    <property type="entry name" value="SFR19-like_C"/>
</dbReference>
<organism evidence="2 3">
    <name type="scientific">Diploptera punctata</name>
    <name type="common">Pacific beetle cockroach</name>
    <dbReference type="NCBI Taxonomy" id="6984"/>
    <lineage>
        <taxon>Eukaryota</taxon>
        <taxon>Metazoa</taxon>
        <taxon>Ecdysozoa</taxon>
        <taxon>Arthropoda</taxon>
        <taxon>Hexapoda</taxon>
        <taxon>Insecta</taxon>
        <taxon>Pterygota</taxon>
        <taxon>Neoptera</taxon>
        <taxon>Polyneoptera</taxon>
        <taxon>Dictyoptera</taxon>
        <taxon>Blattodea</taxon>
        <taxon>Blaberoidea</taxon>
        <taxon>Blaberidae</taxon>
        <taxon>Diplopterinae</taxon>
        <taxon>Diploptera</taxon>
    </lineage>
</organism>
<dbReference type="EMBL" id="JASPKZ010004810">
    <property type="protein sequence ID" value="KAJ9589790.1"/>
    <property type="molecule type" value="Genomic_DNA"/>
</dbReference>
<reference evidence="2" key="1">
    <citation type="journal article" date="2023" name="IScience">
        <title>Live-bearing cockroach genome reveals convergent evolutionary mechanisms linked to viviparity in insects and beyond.</title>
        <authorList>
            <person name="Fouks B."/>
            <person name="Harrison M.C."/>
            <person name="Mikhailova A.A."/>
            <person name="Marchal E."/>
            <person name="English S."/>
            <person name="Carruthers M."/>
            <person name="Jennings E.C."/>
            <person name="Chiamaka E.L."/>
            <person name="Frigard R.A."/>
            <person name="Pippel M."/>
            <person name="Attardo G.M."/>
            <person name="Benoit J.B."/>
            <person name="Bornberg-Bauer E."/>
            <person name="Tobe S.S."/>
        </authorList>
    </citation>
    <scope>NUCLEOTIDE SEQUENCE</scope>
    <source>
        <strain evidence="2">Stay&amp;Tobe</strain>
    </source>
</reference>
<name>A0AAD7ZZH1_DIPPU</name>
<dbReference type="Proteomes" id="UP001233999">
    <property type="component" value="Unassembled WGS sequence"/>
</dbReference>
<sequence>SRSRSRSRGRSYDRSRGKREIAIKMDEDQLQILDDLPSSAVELQVKDKFLKKLNRQERVVEEVKLSLKTTLY</sequence>
<proteinExistence type="predicted"/>
<gene>
    <name evidence="2" type="ORF">L9F63_027951</name>
</gene>
<feature type="domain" description="SFR19-like C-terminal" evidence="1">
    <location>
        <begin position="43"/>
        <end position="69"/>
    </location>
</feature>
<keyword evidence="3" id="KW-1185">Reference proteome</keyword>
<dbReference type="Pfam" id="PF23030">
    <property type="entry name" value="SCAF11-like_C"/>
    <property type="match status" value="1"/>
</dbReference>
<evidence type="ECO:0000259" key="1">
    <source>
        <dbReference type="Pfam" id="PF23030"/>
    </source>
</evidence>
<dbReference type="AlphaFoldDB" id="A0AAD7ZZH1"/>
<reference evidence="2" key="2">
    <citation type="submission" date="2023-05" db="EMBL/GenBank/DDBJ databases">
        <authorList>
            <person name="Fouks B."/>
        </authorList>
    </citation>
    <scope>NUCLEOTIDE SEQUENCE</scope>
    <source>
        <strain evidence="2">Stay&amp;Tobe</strain>
        <tissue evidence="2">Testes</tissue>
    </source>
</reference>
<evidence type="ECO:0000313" key="2">
    <source>
        <dbReference type="EMBL" id="KAJ9589790.1"/>
    </source>
</evidence>
<accession>A0AAD7ZZH1</accession>
<evidence type="ECO:0000313" key="3">
    <source>
        <dbReference type="Proteomes" id="UP001233999"/>
    </source>
</evidence>
<protein>
    <recommendedName>
        <fullName evidence="1">SFR19-like C-terminal domain-containing protein</fullName>
    </recommendedName>
</protein>
<comment type="caution">
    <text evidence="2">The sequence shown here is derived from an EMBL/GenBank/DDBJ whole genome shotgun (WGS) entry which is preliminary data.</text>
</comment>
<feature type="non-terminal residue" evidence="2">
    <location>
        <position position="72"/>
    </location>
</feature>